<reference evidence="3" key="2">
    <citation type="journal article" date="2021" name="PeerJ">
        <title>Extensive microbial diversity within the chicken gut microbiome revealed by metagenomics and culture.</title>
        <authorList>
            <person name="Gilroy R."/>
            <person name="Ravi A."/>
            <person name="Getino M."/>
            <person name="Pursley I."/>
            <person name="Horton D.L."/>
            <person name="Alikhan N.F."/>
            <person name="Baker D."/>
            <person name="Gharbi K."/>
            <person name="Hall N."/>
            <person name="Watson M."/>
            <person name="Adriaenssens E.M."/>
            <person name="Foster-Nyarko E."/>
            <person name="Jarju S."/>
            <person name="Secka A."/>
            <person name="Antonio M."/>
            <person name="Oren A."/>
            <person name="Chaudhuri R.R."/>
            <person name="La Ragione R."/>
            <person name="Hildebrand F."/>
            <person name="Pallen M.J."/>
        </authorList>
    </citation>
    <scope>NUCLEOTIDE SEQUENCE</scope>
    <source>
        <strain evidence="3">G3-3990</strain>
    </source>
</reference>
<evidence type="ECO:0000313" key="4">
    <source>
        <dbReference type="Proteomes" id="UP000823641"/>
    </source>
</evidence>
<dbReference type="Pfam" id="PF13414">
    <property type="entry name" value="TPR_11"/>
    <property type="match status" value="1"/>
</dbReference>
<dbReference type="InterPro" id="IPR011990">
    <property type="entry name" value="TPR-like_helical_dom_sf"/>
</dbReference>
<sequence length="413" mass="46990">MKKVVLSLAILMLSGGVVFAQKANVNKAKNKALSTENPDFEGAREAIKLALEDPTTKDLANTWYVAGLIGYKENEKLFLDAQLGQQIDERKKGKAVVESYDYFVKADELGQIPNEKGKISAKPRRDIKPKMMEYFTNQLNLVSYGALLFEDDKDYKGAYDVFMRYLNIPNLPMFANPKDQAKLPQDSAYQMIKYFAALSASNAKMSDEAIALFRDLTDDNYETLTVYQLLYQEYYQVKDTANYVEVLKEGHQKFPQEPWFLQNLINHFIFTDQKKEAMVYLDAAIEAEPGIAQYHYVKGNLEEAFGNRDIAIEAFKKAVELDPTLADAYAGMGRVYYNQAVKIQDDAINIKDEAAFEAEQAKANALFEQSVPYFKKAVEAAPDDMDYKRTLRALYYRLGMDAEYDALSKEMGM</sequence>
<dbReference type="AlphaFoldDB" id="A0A9D9HSK9"/>
<proteinExistence type="predicted"/>
<dbReference type="SUPFAM" id="SSF48452">
    <property type="entry name" value="TPR-like"/>
    <property type="match status" value="2"/>
</dbReference>
<feature type="signal peptide" evidence="2">
    <location>
        <begin position="1"/>
        <end position="20"/>
    </location>
</feature>
<name>A0A9D9HSK9_9BACT</name>
<dbReference type="SMART" id="SM00028">
    <property type="entry name" value="TPR"/>
    <property type="match status" value="2"/>
</dbReference>
<dbReference type="Proteomes" id="UP000823641">
    <property type="component" value="Unassembled WGS sequence"/>
</dbReference>
<evidence type="ECO:0000313" key="3">
    <source>
        <dbReference type="EMBL" id="MBO8459205.1"/>
    </source>
</evidence>
<comment type="caution">
    <text evidence="3">The sequence shown here is derived from an EMBL/GenBank/DDBJ whole genome shotgun (WGS) entry which is preliminary data.</text>
</comment>
<evidence type="ECO:0000256" key="2">
    <source>
        <dbReference type="SAM" id="SignalP"/>
    </source>
</evidence>
<feature type="repeat" description="TPR" evidence="1">
    <location>
        <begin position="292"/>
        <end position="325"/>
    </location>
</feature>
<organism evidence="3 4">
    <name type="scientific">Candidatus Gallipaludibacter merdavium</name>
    <dbReference type="NCBI Taxonomy" id="2840839"/>
    <lineage>
        <taxon>Bacteria</taxon>
        <taxon>Pseudomonadati</taxon>
        <taxon>Bacteroidota</taxon>
        <taxon>Bacteroidia</taxon>
        <taxon>Bacteroidales</taxon>
        <taxon>Candidatus Gallipaludibacter</taxon>
    </lineage>
</organism>
<keyword evidence="2" id="KW-0732">Signal</keyword>
<gene>
    <name evidence="3" type="ORF">IAA73_02585</name>
</gene>
<protein>
    <submittedName>
        <fullName evidence="3">Tetratricopeptide repeat protein</fullName>
    </submittedName>
</protein>
<feature type="chain" id="PRO_5039689912" evidence="2">
    <location>
        <begin position="21"/>
        <end position="413"/>
    </location>
</feature>
<reference evidence="3" key="1">
    <citation type="submission" date="2020-10" db="EMBL/GenBank/DDBJ databases">
        <authorList>
            <person name="Gilroy R."/>
        </authorList>
    </citation>
    <scope>NUCLEOTIDE SEQUENCE</scope>
    <source>
        <strain evidence="3">G3-3990</strain>
    </source>
</reference>
<evidence type="ECO:0000256" key="1">
    <source>
        <dbReference type="PROSITE-ProRule" id="PRU00339"/>
    </source>
</evidence>
<keyword evidence="1" id="KW-0802">TPR repeat</keyword>
<dbReference type="InterPro" id="IPR019734">
    <property type="entry name" value="TPR_rpt"/>
</dbReference>
<accession>A0A9D9HSK9</accession>
<dbReference type="Gene3D" id="1.25.40.10">
    <property type="entry name" value="Tetratricopeptide repeat domain"/>
    <property type="match status" value="2"/>
</dbReference>
<dbReference type="EMBL" id="JADIMG010000028">
    <property type="protein sequence ID" value="MBO8459205.1"/>
    <property type="molecule type" value="Genomic_DNA"/>
</dbReference>
<dbReference type="PROSITE" id="PS50005">
    <property type="entry name" value="TPR"/>
    <property type="match status" value="1"/>
</dbReference>